<proteinExistence type="predicted"/>
<organism evidence="2 3">
    <name type="scientific">Cytophaga hutchinsonii (strain ATCC 33406 / DSM 1761 / CIP 103989 / NBRC 15051 / NCIMB 9469 / D465)</name>
    <dbReference type="NCBI Taxonomy" id="269798"/>
    <lineage>
        <taxon>Bacteria</taxon>
        <taxon>Pseudomonadati</taxon>
        <taxon>Bacteroidota</taxon>
        <taxon>Cytophagia</taxon>
        <taxon>Cytophagales</taxon>
        <taxon>Cytophagaceae</taxon>
        <taxon>Cytophaga</taxon>
    </lineage>
</organism>
<sequence>MSTFTLKNRILLLLVVLLGFTTACKKKDKDEETPAPAATSFRTTKIDYSTLTATTSYKTAFKNEAGDTTVNRDLGRNRLRMFRALIAYVGSSISGNVDLDSATMSNMFANKNNPFTGVYADLNNLDISIKEVTASSKADQADIHDYLEYAFGQMARISKERANAATKGFAGKHSTGNYLVDEAGIEWAQIIQKTLIGAYHLDYIGNVLLNTGLNADNTKLVTGKKYTQLEQNWDEAYGFFSNNDIYYDGATAESAPKIDNSKAEYYLGAYAWEYNRKNFGKLHSAFLKGRAAIHNNDMTEVKAQAKIIREVLEYAIGAAAHGYMGKSVGAPHSFGEGFGFINATSFCTLTGADDEFAADLIEDLFPENTPTTFYDITVTEYTTVRNKLVTKFNIQ</sequence>
<accession>A0A6N4SMU9</accession>
<keyword evidence="3" id="KW-1185">Reference proteome</keyword>
<feature type="signal peptide" evidence="1">
    <location>
        <begin position="1"/>
        <end position="26"/>
    </location>
</feature>
<dbReference type="Pfam" id="PF16148">
    <property type="entry name" value="DUF4856"/>
    <property type="match status" value="1"/>
</dbReference>
<keyword evidence="1" id="KW-0732">Signal</keyword>
<name>A0A6N4SMU9_CYTH3</name>
<protein>
    <recommendedName>
        <fullName evidence="4">DUF4856 domain-containing protein</fullName>
    </recommendedName>
</protein>
<evidence type="ECO:0000256" key="1">
    <source>
        <dbReference type="SAM" id="SignalP"/>
    </source>
</evidence>
<dbReference type="PROSITE" id="PS51257">
    <property type="entry name" value="PROKAR_LIPOPROTEIN"/>
    <property type="match status" value="1"/>
</dbReference>
<feature type="chain" id="PRO_5026813473" description="DUF4856 domain-containing protein" evidence="1">
    <location>
        <begin position="27"/>
        <end position="395"/>
    </location>
</feature>
<dbReference type="InterPro" id="IPR032331">
    <property type="entry name" value="DUF4856"/>
</dbReference>
<dbReference type="EMBL" id="CP000383">
    <property type="protein sequence ID" value="ABG57600.1"/>
    <property type="molecule type" value="Genomic_DNA"/>
</dbReference>
<dbReference type="OrthoDB" id="5498726at2"/>
<gene>
    <name evidence="2" type="ordered locus">CHU_0309</name>
</gene>
<dbReference type="RefSeq" id="WP_011583716.1">
    <property type="nucleotide sequence ID" value="NC_008255.1"/>
</dbReference>
<dbReference type="KEGG" id="chu:CHU_0309"/>
<evidence type="ECO:0008006" key="4">
    <source>
        <dbReference type="Google" id="ProtNLM"/>
    </source>
</evidence>
<dbReference type="Proteomes" id="UP000001822">
    <property type="component" value="Chromosome"/>
</dbReference>
<evidence type="ECO:0000313" key="2">
    <source>
        <dbReference type="EMBL" id="ABG57600.1"/>
    </source>
</evidence>
<evidence type="ECO:0000313" key="3">
    <source>
        <dbReference type="Proteomes" id="UP000001822"/>
    </source>
</evidence>
<reference evidence="2 3" key="1">
    <citation type="journal article" date="2007" name="Appl. Environ. Microbiol.">
        <title>Genome sequence of the cellulolytic gliding bacterium Cytophaga hutchinsonii.</title>
        <authorList>
            <person name="Xie G."/>
            <person name="Bruce D.C."/>
            <person name="Challacombe J.F."/>
            <person name="Chertkov O."/>
            <person name="Detter J.C."/>
            <person name="Gilna P."/>
            <person name="Han C.S."/>
            <person name="Lucas S."/>
            <person name="Misra M."/>
            <person name="Myers G.L."/>
            <person name="Richardson P."/>
            <person name="Tapia R."/>
            <person name="Thayer N."/>
            <person name="Thompson L.S."/>
            <person name="Brettin T.S."/>
            <person name="Henrissat B."/>
            <person name="Wilson D.B."/>
            <person name="McBride M.J."/>
        </authorList>
    </citation>
    <scope>NUCLEOTIDE SEQUENCE [LARGE SCALE GENOMIC DNA]</scope>
    <source>
        <strain evidence="3">ATCC 33406 / DSM 1761 / CIP 103989 / NBRC 15051 / NCIMB 9469 / D465</strain>
    </source>
</reference>
<dbReference type="AlphaFoldDB" id="A0A6N4SMU9"/>